<dbReference type="EMBL" id="JAOAOG010000009">
    <property type="protein sequence ID" value="KAJ6255227.1"/>
    <property type="molecule type" value="Genomic_DNA"/>
</dbReference>
<dbReference type="InterPro" id="IPR002490">
    <property type="entry name" value="V-ATPase_116kDa_su"/>
</dbReference>
<accession>A0ABQ8ZEA1</accession>
<evidence type="ECO:0000256" key="1">
    <source>
        <dbReference type="ARBA" id="ARBA00004141"/>
    </source>
</evidence>
<dbReference type="PANTHER" id="PTHR11629:SF63">
    <property type="entry name" value="V-TYPE PROTON ATPASE SUBUNIT A"/>
    <property type="match status" value="1"/>
</dbReference>
<evidence type="ECO:0000256" key="3">
    <source>
        <dbReference type="ARBA" id="ARBA00022448"/>
    </source>
</evidence>
<comment type="caution">
    <text evidence="11">The sequence shown here is derived from an EMBL/GenBank/DDBJ whole genome shotgun (WGS) entry which is preliminary data.</text>
</comment>
<feature type="transmembrane region" description="Helical" evidence="9">
    <location>
        <begin position="664"/>
        <end position="685"/>
    </location>
</feature>
<proteinExistence type="inferred from homology"/>
<keyword evidence="7 9" id="KW-0406">Ion transport</keyword>
<comment type="function">
    <text evidence="9">Essential component of the vacuolar proton pump (V-ATPase), a multimeric enzyme that catalyzes the translocation of protons across the membranes. Required for assembly and activity of the V-ATPase.</text>
</comment>
<dbReference type="PIRSF" id="PIRSF001293">
    <property type="entry name" value="ATP6V0A1"/>
    <property type="match status" value="1"/>
</dbReference>
<feature type="coiled-coil region" evidence="10">
    <location>
        <begin position="85"/>
        <end position="119"/>
    </location>
</feature>
<evidence type="ECO:0000256" key="9">
    <source>
        <dbReference type="RuleBase" id="RU361189"/>
    </source>
</evidence>
<keyword evidence="3 9" id="KW-0813">Transport</keyword>
<dbReference type="Pfam" id="PF01496">
    <property type="entry name" value="V_ATPase_I"/>
    <property type="match status" value="1"/>
</dbReference>
<evidence type="ECO:0000313" key="12">
    <source>
        <dbReference type="Proteomes" id="UP001150062"/>
    </source>
</evidence>
<evidence type="ECO:0000256" key="6">
    <source>
        <dbReference type="ARBA" id="ARBA00022989"/>
    </source>
</evidence>
<feature type="transmembrane region" description="Helical" evidence="9">
    <location>
        <begin position="443"/>
        <end position="467"/>
    </location>
</feature>
<keyword evidence="5 9" id="KW-0375">Hydrogen ion transport</keyword>
<feature type="transmembrane region" description="Helical" evidence="9">
    <location>
        <begin position="564"/>
        <end position="582"/>
    </location>
</feature>
<evidence type="ECO:0000256" key="5">
    <source>
        <dbReference type="ARBA" id="ARBA00022781"/>
    </source>
</evidence>
<keyword evidence="12" id="KW-1185">Reference proteome</keyword>
<keyword evidence="8 9" id="KW-0472">Membrane</keyword>
<keyword evidence="4 9" id="KW-0812">Transmembrane</keyword>
<sequence>MGELLRSVKMSLLRFLVPDEASHETIFELGKLGIVNFRDLNSNLSAFQRPFIEEARRLDDLEKILVFFESQLDFVAWGDIPQDRLLTKEEEKEIILEDLDNLEGNFENLQTNLRDLLRNETNLLIQYYDLNLRVLVLEKVEKLLAMEKIQNLASSRNNTILSQIDNKNLTKNDSEDDINEIPLLEIQSGSQSEMGFESDNTENQKGLQFVCGTIPRERVATLERILWRATLGNIYLKTVDLDHRIKNPRNNTYERRCVFIIFFQGIKTREKILRVCTLMSGNLHQIPEKKKDRIKLSEESKTQIQDLKEIIESGKKHKIEAIIGLKIRFPVWYERIHKEKSIYNILNLFKDDETKKVLIAEGWAPENSITEIRECIEKATDISGSTLPTIIDVIERIPEDYIPPTYFPVNNFQKGFQDMVDSYGIANYGEINPAPFSIITFPFLFAVMFGDVGHGLLLTSFAIWVLFVSKKLEKISKVNEIVKVLYDGRYIILLMGIFSIYTGLIYNEFFSLSMNLFGTCWEPRNNSLVLDLKYHGCTYPIGIDPSWWGATTELLYSDSLKMKLSVLFGVTQMLFGIILSLFNHIHFKKWLNILFEFLPQVILLSSFFGYMNILIIDKWVTDWSTRENQTGGVHLITTLIKMALSPMGVSAEDEIYQNQNGVQFFLLIVFALCIPWMLLPKPFILRHRAKQKIKRGYKLENSSNTSDSSDSNFNHVPVYTQPFEFSEVMINQLIHTIEFVLGSISNTASYLRLWALSLAHSQLSKVFWEMIFITCAKIKIGGSLAIVFGFCAWACLTIGVLLIMECLSAFLHALRLHWVEFNTKFYISDKSKKFEPFTFKYIKNEIKNFRK</sequence>
<dbReference type="PANTHER" id="PTHR11629">
    <property type="entry name" value="VACUOLAR PROTON ATPASES"/>
    <property type="match status" value="1"/>
</dbReference>
<feature type="transmembrane region" description="Helical" evidence="9">
    <location>
        <begin position="488"/>
        <end position="506"/>
    </location>
</feature>
<evidence type="ECO:0000256" key="10">
    <source>
        <dbReference type="SAM" id="Coils"/>
    </source>
</evidence>
<name>A0ABQ8ZEA1_9EUKA</name>
<comment type="subcellular location">
    <subcellularLocation>
        <location evidence="1">Membrane</location>
        <topology evidence="1">Multi-pass membrane protein</topology>
    </subcellularLocation>
</comment>
<comment type="similarity">
    <text evidence="2 9">Belongs to the V-ATPase 116 kDa subunit family.</text>
</comment>
<evidence type="ECO:0000256" key="4">
    <source>
        <dbReference type="ARBA" id="ARBA00022692"/>
    </source>
</evidence>
<evidence type="ECO:0000313" key="11">
    <source>
        <dbReference type="EMBL" id="KAJ6255227.1"/>
    </source>
</evidence>
<evidence type="ECO:0000256" key="8">
    <source>
        <dbReference type="ARBA" id="ARBA00023136"/>
    </source>
</evidence>
<reference evidence="11" key="1">
    <citation type="submission" date="2022-08" db="EMBL/GenBank/DDBJ databases">
        <title>Novel sulfate-reducing endosymbionts in the free-living metamonad Anaeramoeba.</title>
        <authorList>
            <person name="Jerlstrom-Hultqvist J."/>
            <person name="Cepicka I."/>
            <person name="Gallot-Lavallee L."/>
            <person name="Salas-Leiva D."/>
            <person name="Curtis B.A."/>
            <person name="Zahonova K."/>
            <person name="Pipaliya S."/>
            <person name="Dacks J."/>
            <person name="Roger A.J."/>
        </authorList>
    </citation>
    <scope>NUCLEOTIDE SEQUENCE</scope>
    <source>
        <strain evidence="11">Schooner1</strain>
    </source>
</reference>
<keyword evidence="10" id="KW-0175">Coiled coil</keyword>
<gene>
    <name evidence="11" type="ORF">M0813_11657</name>
</gene>
<dbReference type="InterPro" id="IPR026028">
    <property type="entry name" value="V-type_ATPase_116kDa_su_euka"/>
</dbReference>
<dbReference type="Proteomes" id="UP001150062">
    <property type="component" value="Unassembled WGS sequence"/>
</dbReference>
<feature type="transmembrane region" description="Helical" evidence="9">
    <location>
        <begin position="594"/>
        <end position="616"/>
    </location>
</feature>
<feature type="transmembrane region" description="Helical" evidence="9">
    <location>
        <begin position="780"/>
        <end position="804"/>
    </location>
</feature>
<organism evidence="11 12">
    <name type="scientific">Anaeramoeba flamelloides</name>
    <dbReference type="NCBI Taxonomy" id="1746091"/>
    <lineage>
        <taxon>Eukaryota</taxon>
        <taxon>Metamonada</taxon>
        <taxon>Anaeramoebidae</taxon>
        <taxon>Anaeramoeba</taxon>
    </lineage>
</organism>
<evidence type="ECO:0000256" key="7">
    <source>
        <dbReference type="ARBA" id="ARBA00023065"/>
    </source>
</evidence>
<evidence type="ECO:0000256" key="2">
    <source>
        <dbReference type="ARBA" id="ARBA00009904"/>
    </source>
</evidence>
<protein>
    <recommendedName>
        <fullName evidence="9">V-type proton ATPase subunit a</fullName>
    </recommendedName>
</protein>
<keyword evidence="6 9" id="KW-1133">Transmembrane helix</keyword>